<dbReference type="Proteomes" id="UP000557857">
    <property type="component" value="Unassembled WGS sequence"/>
</dbReference>
<evidence type="ECO:0000313" key="1">
    <source>
        <dbReference type="EMBL" id="NMP59944.1"/>
    </source>
</evidence>
<reference evidence="1 2" key="1">
    <citation type="submission" date="2020-04" db="EMBL/GenBank/DDBJ databases">
        <authorList>
            <person name="Abaymova A."/>
            <person name="Teymurazov M."/>
            <person name="Tazyna O."/>
            <person name="Chatushin Y."/>
            <person name="Svetoch E."/>
            <person name="Pereligyn V."/>
            <person name="Pohylenko V."/>
            <person name="Platonov M."/>
            <person name="Kartsev N."/>
            <person name="Skryabin Y."/>
            <person name="Sizova A."/>
            <person name="Solomentsev V."/>
            <person name="Kislichkina A."/>
            <person name="Bogun A."/>
        </authorList>
    </citation>
    <scope>NUCLEOTIDE SEQUENCE [LARGE SCALE GENOMIC DNA]</scope>
    <source>
        <strain evidence="2">SCPM-O-B-8398 (E28)</strain>
    </source>
</reference>
<sequence>MEYHQNLKNATTVKEVQKLYNEGFKKMVAEIEEDFISEGRGQQLVYADGCIDLSLTIADIHLLICAEHRAEQLSKNKSEGLVIESNHDTFIEERLVELKRKKDTEIKESSKK</sequence>
<protein>
    <submittedName>
        <fullName evidence="1">Uncharacterized protein</fullName>
    </submittedName>
</protein>
<gene>
    <name evidence="1" type="ORF">HI921_16105</name>
</gene>
<comment type="caution">
    <text evidence="1">The sequence shown here is derived from an EMBL/GenBank/DDBJ whole genome shotgun (WGS) entry which is preliminary data.</text>
</comment>
<accession>A0A848MYM6</accession>
<evidence type="ECO:0000313" key="2">
    <source>
        <dbReference type="Proteomes" id="UP000557857"/>
    </source>
</evidence>
<organism evidence="1 2">
    <name type="scientific">Enterococcus mundtii</name>
    <dbReference type="NCBI Taxonomy" id="53346"/>
    <lineage>
        <taxon>Bacteria</taxon>
        <taxon>Bacillati</taxon>
        <taxon>Bacillota</taxon>
        <taxon>Bacilli</taxon>
        <taxon>Lactobacillales</taxon>
        <taxon>Enterococcaceae</taxon>
        <taxon>Enterococcus</taxon>
    </lineage>
</organism>
<name>A0A848MYM6_ENTMU</name>
<proteinExistence type="predicted"/>
<dbReference type="AlphaFoldDB" id="A0A848MYM6"/>
<dbReference type="RefSeq" id="WP_169059352.1">
    <property type="nucleotide sequence ID" value="NZ_JABCAG010000154.1"/>
</dbReference>
<dbReference type="EMBL" id="JABCAG010000154">
    <property type="protein sequence ID" value="NMP59944.1"/>
    <property type="molecule type" value="Genomic_DNA"/>
</dbReference>